<protein>
    <submittedName>
        <fullName evidence="1">Uncharacterized protein</fullName>
    </submittedName>
</protein>
<accession>A0A9Q3HS36</accession>
<evidence type="ECO:0000313" key="1">
    <source>
        <dbReference type="EMBL" id="MBW0515771.1"/>
    </source>
</evidence>
<organism evidence="1 2">
    <name type="scientific">Austropuccinia psidii MF-1</name>
    <dbReference type="NCBI Taxonomy" id="1389203"/>
    <lineage>
        <taxon>Eukaryota</taxon>
        <taxon>Fungi</taxon>
        <taxon>Dikarya</taxon>
        <taxon>Basidiomycota</taxon>
        <taxon>Pucciniomycotina</taxon>
        <taxon>Pucciniomycetes</taxon>
        <taxon>Pucciniales</taxon>
        <taxon>Sphaerophragmiaceae</taxon>
        <taxon>Austropuccinia</taxon>
    </lineage>
</organism>
<reference evidence="1" key="1">
    <citation type="submission" date="2021-03" db="EMBL/GenBank/DDBJ databases">
        <title>Draft genome sequence of rust myrtle Austropuccinia psidii MF-1, a brazilian biotype.</title>
        <authorList>
            <person name="Quecine M.C."/>
            <person name="Pachon D.M.R."/>
            <person name="Bonatelli M.L."/>
            <person name="Correr F.H."/>
            <person name="Franceschini L.M."/>
            <person name="Leite T.F."/>
            <person name="Margarido G.R.A."/>
            <person name="Almeida C.A."/>
            <person name="Ferrarezi J.A."/>
            <person name="Labate C.A."/>
        </authorList>
    </citation>
    <scope>NUCLEOTIDE SEQUENCE</scope>
    <source>
        <strain evidence="1">MF-1</strain>
    </source>
</reference>
<proteinExistence type="predicted"/>
<comment type="caution">
    <text evidence="1">The sequence shown here is derived from an EMBL/GenBank/DDBJ whole genome shotgun (WGS) entry which is preliminary data.</text>
</comment>
<evidence type="ECO:0000313" key="2">
    <source>
        <dbReference type="Proteomes" id="UP000765509"/>
    </source>
</evidence>
<gene>
    <name evidence="1" type="ORF">O181_055486</name>
</gene>
<dbReference type="AlphaFoldDB" id="A0A9Q3HS36"/>
<dbReference type="EMBL" id="AVOT02024839">
    <property type="protein sequence ID" value="MBW0515771.1"/>
    <property type="molecule type" value="Genomic_DNA"/>
</dbReference>
<name>A0A9Q3HS36_9BASI</name>
<sequence>MSWLKNKTSFFPSCKIFYNDSRLKETNLSTKAFSHLSESSGPYKSTYYCTNRKHNPNCTNLTKGEHCSKHPHILPPCQDNKRKYGPNRSLADQAFITSNNLASSSQFLITYFGATHHMFN</sequence>
<dbReference type="Proteomes" id="UP000765509">
    <property type="component" value="Unassembled WGS sequence"/>
</dbReference>
<dbReference type="OrthoDB" id="8029976at2759"/>
<keyword evidence="2" id="KW-1185">Reference proteome</keyword>